<evidence type="ECO:0000313" key="2">
    <source>
        <dbReference type="Proteomes" id="UP001500307"/>
    </source>
</evidence>
<reference evidence="2" key="1">
    <citation type="journal article" date="2019" name="Int. J. Syst. Evol. Microbiol.">
        <title>The Global Catalogue of Microorganisms (GCM) 10K type strain sequencing project: providing services to taxonomists for standard genome sequencing and annotation.</title>
        <authorList>
            <consortium name="The Broad Institute Genomics Platform"/>
            <consortium name="The Broad Institute Genome Sequencing Center for Infectious Disease"/>
            <person name="Wu L."/>
            <person name="Ma J."/>
        </authorList>
    </citation>
    <scope>NUCLEOTIDE SEQUENCE [LARGE SCALE GENOMIC DNA]</scope>
    <source>
        <strain evidence="2">JCM 3175</strain>
    </source>
</reference>
<name>A0ABP8SVD8_9ACTN</name>
<evidence type="ECO:0000313" key="1">
    <source>
        <dbReference type="EMBL" id="GAA4576475.1"/>
    </source>
</evidence>
<protein>
    <submittedName>
        <fullName evidence="1">Uncharacterized protein</fullName>
    </submittedName>
</protein>
<organism evidence="1 2">
    <name type="scientific">Micromonospora coerulea</name>
    <dbReference type="NCBI Taxonomy" id="47856"/>
    <lineage>
        <taxon>Bacteria</taxon>
        <taxon>Bacillati</taxon>
        <taxon>Actinomycetota</taxon>
        <taxon>Actinomycetes</taxon>
        <taxon>Micromonosporales</taxon>
        <taxon>Micromonosporaceae</taxon>
        <taxon>Micromonospora</taxon>
    </lineage>
</organism>
<keyword evidence="2" id="KW-1185">Reference proteome</keyword>
<dbReference type="RefSeq" id="WP_346123052.1">
    <property type="nucleotide sequence ID" value="NZ_BAABGU010000031.1"/>
</dbReference>
<proteinExistence type="predicted"/>
<comment type="caution">
    <text evidence="1">The sequence shown here is derived from an EMBL/GenBank/DDBJ whole genome shotgun (WGS) entry which is preliminary data.</text>
</comment>
<sequence>MSLTDEEHDRLLALYRGRVAGYADVDDNFRQWWRRWCRRLLTHGGNLVVPPMQPDADLEQLLTGAEPQGPAFRLLQGADNGCHANAAVLWIDGTVAAIGTGYALSDDGLWRQHSWGIDAEGALVETTFERRQYLGLALSDIAALQFAAANASDHAKAVLTARGPRAHELAAILHAARRAGAGT</sequence>
<dbReference type="Proteomes" id="UP001500307">
    <property type="component" value="Unassembled WGS sequence"/>
</dbReference>
<accession>A0ABP8SVD8</accession>
<dbReference type="EMBL" id="BAABGU010000031">
    <property type="protein sequence ID" value="GAA4576475.1"/>
    <property type="molecule type" value="Genomic_DNA"/>
</dbReference>
<gene>
    <name evidence="1" type="ORF">GCM10023176_47920</name>
</gene>